<comment type="caution">
    <text evidence="2">The sequence shown here is derived from an EMBL/GenBank/DDBJ whole genome shotgun (WGS) entry which is preliminary data.</text>
</comment>
<keyword evidence="3" id="KW-1185">Reference proteome</keyword>
<evidence type="ECO:0000313" key="2">
    <source>
        <dbReference type="EMBL" id="THU67661.1"/>
    </source>
</evidence>
<dbReference type="Proteomes" id="UP000317650">
    <property type="component" value="Chromosome 5"/>
</dbReference>
<reference evidence="2 3" key="1">
    <citation type="journal article" date="2019" name="Nat. Plants">
        <title>Genome sequencing of Musa balbisiana reveals subgenome evolution and function divergence in polyploid bananas.</title>
        <authorList>
            <person name="Yao X."/>
        </authorList>
    </citation>
    <scope>NUCLEOTIDE SEQUENCE [LARGE SCALE GENOMIC DNA]</scope>
    <source>
        <strain evidence="3">cv. DH-PKW</strain>
        <tissue evidence="2">Leaves</tissue>
    </source>
</reference>
<organism evidence="2 3">
    <name type="scientific">Musa balbisiana</name>
    <name type="common">Banana</name>
    <dbReference type="NCBI Taxonomy" id="52838"/>
    <lineage>
        <taxon>Eukaryota</taxon>
        <taxon>Viridiplantae</taxon>
        <taxon>Streptophyta</taxon>
        <taxon>Embryophyta</taxon>
        <taxon>Tracheophyta</taxon>
        <taxon>Spermatophyta</taxon>
        <taxon>Magnoliopsida</taxon>
        <taxon>Liliopsida</taxon>
        <taxon>Zingiberales</taxon>
        <taxon>Musaceae</taxon>
        <taxon>Musa</taxon>
    </lineage>
</organism>
<proteinExistence type="predicted"/>
<dbReference type="EMBL" id="PYDT01000003">
    <property type="protein sequence ID" value="THU67661.1"/>
    <property type="molecule type" value="Genomic_DNA"/>
</dbReference>
<feature type="region of interest" description="Disordered" evidence="1">
    <location>
        <begin position="124"/>
        <end position="157"/>
    </location>
</feature>
<accession>A0A4S8JZ53</accession>
<evidence type="ECO:0000256" key="1">
    <source>
        <dbReference type="SAM" id="MobiDB-lite"/>
    </source>
</evidence>
<feature type="region of interest" description="Disordered" evidence="1">
    <location>
        <begin position="1"/>
        <end position="71"/>
    </location>
</feature>
<evidence type="ECO:0000313" key="3">
    <source>
        <dbReference type="Proteomes" id="UP000317650"/>
    </source>
</evidence>
<protein>
    <submittedName>
        <fullName evidence="2">Uncharacterized protein</fullName>
    </submittedName>
</protein>
<sequence length="232" mass="25038">MSGWSTPRRNVAERSPPAHTLFPLDRPPQRATRGSLAFPVGSSPITLDQKGSASSAGSRHKSSTEGGRGSFFVASRLGPVAPRRGPASAHSIRSAAAALGRTETATAPSKVVIFVLLGGRPTSTSSGVSFEPGFGLTDRREEEDDDARPPRRDRSFIPTRNRTMVVTQGERQNTRARHYERTLRLRTKTRLDQPLLGHPPDGLGAGENILESPQIPALFVAQVRGGIINYSR</sequence>
<dbReference type="AlphaFoldDB" id="A0A4S8JZ53"/>
<name>A0A4S8JZ53_MUSBA</name>
<gene>
    <name evidence="2" type="ORF">C4D60_Mb05t27060</name>
</gene>